<comment type="similarity">
    <text evidence="1">Belongs to the AB hydrolase superfamily.</text>
</comment>
<proteinExistence type="inferred from homology"/>
<keyword evidence="5" id="KW-1185">Reference proteome</keyword>
<dbReference type="GO" id="GO:0005739">
    <property type="term" value="C:mitochondrion"/>
    <property type="evidence" value="ECO:0007669"/>
    <property type="project" value="TreeGrafter"/>
</dbReference>
<dbReference type="AlphaFoldDB" id="A0A4Y7QD62"/>
<dbReference type="Pfam" id="PF00561">
    <property type="entry name" value="Abhydrolase_1"/>
    <property type="match status" value="1"/>
</dbReference>
<dbReference type="InterPro" id="IPR000073">
    <property type="entry name" value="AB_hydrolase_1"/>
</dbReference>
<dbReference type="Gene3D" id="3.40.50.1820">
    <property type="entry name" value="alpha/beta hydrolase"/>
    <property type="match status" value="1"/>
</dbReference>
<organism evidence="4 5">
    <name type="scientific">Rickenella mellea</name>
    <dbReference type="NCBI Taxonomy" id="50990"/>
    <lineage>
        <taxon>Eukaryota</taxon>
        <taxon>Fungi</taxon>
        <taxon>Dikarya</taxon>
        <taxon>Basidiomycota</taxon>
        <taxon>Agaricomycotina</taxon>
        <taxon>Agaricomycetes</taxon>
        <taxon>Hymenochaetales</taxon>
        <taxon>Rickenellaceae</taxon>
        <taxon>Rickenella</taxon>
    </lineage>
</organism>
<dbReference type="PANTHER" id="PTHR46118:SF4">
    <property type="entry name" value="PROTEIN ABHD11"/>
    <property type="match status" value="1"/>
</dbReference>
<keyword evidence="2 4" id="KW-0378">Hydrolase</keyword>
<evidence type="ECO:0000313" key="5">
    <source>
        <dbReference type="Proteomes" id="UP000294933"/>
    </source>
</evidence>
<evidence type="ECO:0000259" key="3">
    <source>
        <dbReference type="Pfam" id="PF00561"/>
    </source>
</evidence>
<dbReference type="PANTHER" id="PTHR46118">
    <property type="entry name" value="PROTEIN ABHD11"/>
    <property type="match status" value="1"/>
</dbReference>
<dbReference type="VEuPathDB" id="FungiDB:BD410DRAFT_705303"/>
<dbReference type="EMBL" id="ML170163">
    <property type="protein sequence ID" value="TDL25623.1"/>
    <property type="molecule type" value="Genomic_DNA"/>
</dbReference>
<gene>
    <name evidence="4" type="ORF">BD410DRAFT_705303</name>
</gene>
<protein>
    <submittedName>
        <fullName evidence="4">Alpha/beta-hydrolase</fullName>
    </submittedName>
</protein>
<dbReference type="InterPro" id="IPR029058">
    <property type="entry name" value="AB_hydrolase_fold"/>
</dbReference>
<sequence length="251" mass="27873">PVDLDFDIVGSNTRSPGSLVILHGLFGSKRNWLSLSESFAKRLNIPIYALDLRNHGSSPHAEPMTYSTMADDVLHFCGKQKLSQVSLLGHSMGGKVAMALALRNDLPDDLLTNLIIADIAPSRGQLSADFRGYVEAMQKIEGSWVTTRKEAQEILEPYEKDHMTRAFLLTNLVARSGGDSTLKFRVPLDIIDRAIPDLGSFPYEPGESEWNGRTLFIKGDKSNYINGHNIPIAQKLFPRMKLETLPTAHWG</sequence>
<evidence type="ECO:0000313" key="4">
    <source>
        <dbReference type="EMBL" id="TDL25623.1"/>
    </source>
</evidence>
<evidence type="ECO:0000256" key="1">
    <source>
        <dbReference type="ARBA" id="ARBA00008645"/>
    </source>
</evidence>
<feature type="domain" description="AB hydrolase-1" evidence="3">
    <location>
        <begin position="19"/>
        <end position="250"/>
    </location>
</feature>
<dbReference type="Proteomes" id="UP000294933">
    <property type="component" value="Unassembled WGS sequence"/>
</dbReference>
<feature type="non-terminal residue" evidence="4">
    <location>
        <position position="251"/>
    </location>
</feature>
<dbReference type="GO" id="GO:0052689">
    <property type="term" value="F:carboxylic ester hydrolase activity"/>
    <property type="evidence" value="ECO:0007669"/>
    <property type="project" value="TreeGrafter"/>
</dbReference>
<reference evidence="4 5" key="1">
    <citation type="submission" date="2018-06" db="EMBL/GenBank/DDBJ databases">
        <title>A transcriptomic atlas of mushroom development highlights an independent origin of complex multicellularity.</title>
        <authorList>
            <consortium name="DOE Joint Genome Institute"/>
            <person name="Krizsan K."/>
            <person name="Almasi E."/>
            <person name="Merenyi Z."/>
            <person name="Sahu N."/>
            <person name="Viragh M."/>
            <person name="Koszo T."/>
            <person name="Mondo S."/>
            <person name="Kiss B."/>
            <person name="Balint B."/>
            <person name="Kues U."/>
            <person name="Barry K."/>
            <person name="Hegedus J.C."/>
            <person name="Henrissat B."/>
            <person name="Johnson J."/>
            <person name="Lipzen A."/>
            <person name="Ohm R."/>
            <person name="Nagy I."/>
            <person name="Pangilinan J."/>
            <person name="Yan J."/>
            <person name="Xiong Y."/>
            <person name="Grigoriev I.V."/>
            <person name="Hibbett D.S."/>
            <person name="Nagy L.G."/>
        </authorList>
    </citation>
    <scope>NUCLEOTIDE SEQUENCE [LARGE SCALE GENOMIC DNA]</scope>
    <source>
        <strain evidence="4 5">SZMC22713</strain>
    </source>
</reference>
<name>A0A4Y7QD62_9AGAM</name>
<dbReference type="OrthoDB" id="8119704at2759"/>
<dbReference type="STRING" id="50990.A0A4Y7QD62"/>
<feature type="non-terminal residue" evidence="4">
    <location>
        <position position="1"/>
    </location>
</feature>
<evidence type="ECO:0000256" key="2">
    <source>
        <dbReference type="ARBA" id="ARBA00022801"/>
    </source>
</evidence>
<accession>A0A4Y7QD62</accession>
<dbReference type="SUPFAM" id="SSF53474">
    <property type="entry name" value="alpha/beta-Hydrolases"/>
    <property type="match status" value="1"/>
</dbReference>